<sequence length="94" mass="9921">GAYLRGAKLLLSDDTEITLSDRGAMSIGPIGSEGGTLMIYRAEDGGLYAQRGCFGPASLDEFLLAVDETHGENAHGRAYRAAAEMARAWSEAQA</sequence>
<gene>
    <name evidence="1" type="ORF">IBL25_25090</name>
</gene>
<protein>
    <submittedName>
        <fullName evidence="1">Uncharacterized protein</fullName>
    </submittedName>
</protein>
<comment type="caution">
    <text evidence="1">The sequence shown here is derived from an EMBL/GenBank/DDBJ whole genome shotgun (WGS) entry which is preliminary data.</text>
</comment>
<dbReference type="RefSeq" id="WP_187781183.1">
    <property type="nucleotide sequence ID" value="NZ_JACTUZ010000258.1"/>
</dbReference>
<dbReference type="EMBL" id="JACTUZ010000258">
    <property type="protein sequence ID" value="MBC9180225.1"/>
    <property type="molecule type" value="Genomic_DNA"/>
</dbReference>
<accession>A0ABR7RFM7</accession>
<evidence type="ECO:0000313" key="2">
    <source>
        <dbReference type="Proteomes" id="UP000603940"/>
    </source>
</evidence>
<evidence type="ECO:0000313" key="1">
    <source>
        <dbReference type="EMBL" id="MBC9180225.1"/>
    </source>
</evidence>
<name>A0ABR7RFM7_9PROT</name>
<proteinExistence type="predicted"/>
<feature type="non-terminal residue" evidence="1">
    <location>
        <position position="1"/>
    </location>
</feature>
<organism evidence="1 2">
    <name type="scientific">Pseudoroseomonas ludipueritiae</name>
    <dbReference type="NCBI Taxonomy" id="198093"/>
    <lineage>
        <taxon>Bacteria</taxon>
        <taxon>Pseudomonadati</taxon>
        <taxon>Pseudomonadota</taxon>
        <taxon>Alphaproteobacteria</taxon>
        <taxon>Acetobacterales</taxon>
        <taxon>Acetobacteraceae</taxon>
        <taxon>Pseudoroseomonas</taxon>
    </lineage>
</organism>
<reference evidence="1 2" key="1">
    <citation type="journal article" date="2009" name="Int. J. Syst. Evol. Microbiol.">
        <title>Transfer of Teichococcus ludipueritiae and Muricoccus roseus to the genus Roseomonas, as Roseomonas ludipueritiae comb. nov. and Roseomonas rosea comb. nov., respectively, and emended description of the genus Roseomonas.</title>
        <authorList>
            <person name="Sanchez-Porro C."/>
            <person name="Gallego V."/>
            <person name="Busse H.J."/>
            <person name="Kampfer P."/>
            <person name="Ventosa A."/>
        </authorList>
    </citation>
    <scope>NUCLEOTIDE SEQUENCE [LARGE SCALE GENOMIC DNA]</scope>
    <source>
        <strain evidence="1 2">DSM 14915</strain>
    </source>
</reference>
<keyword evidence="2" id="KW-1185">Reference proteome</keyword>
<dbReference type="Proteomes" id="UP000603940">
    <property type="component" value="Unassembled WGS sequence"/>
</dbReference>